<feature type="transmembrane region" description="Helical" evidence="1">
    <location>
        <begin position="6"/>
        <end position="25"/>
    </location>
</feature>
<comment type="caution">
    <text evidence="2">The sequence shown here is derived from an EMBL/GenBank/DDBJ whole genome shotgun (WGS) entry which is preliminary data.</text>
</comment>
<keyword evidence="1" id="KW-0472">Membrane</keyword>
<keyword evidence="3" id="KW-1185">Reference proteome</keyword>
<organism evidence="2 3">
    <name type="scientific">Sinomicrobium weinanense</name>
    <dbReference type="NCBI Taxonomy" id="2842200"/>
    <lineage>
        <taxon>Bacteria</taxon>
        <taxon>Pseudomonadati</taxon>
        <taxon>Bacteroidota</taxon>
        <taxon>Flavobacteriia</taxon>
        <taxon>Flavobacteriales</taxon>
        <taxon>Flavobacteriaceae</taxon>
        <taxon>Sinomicrobium</taxon>
    </lineage>
</organism>
<proteinExistence type="predicted"/>
<feature type="transmembrane region" description="Helical" evidence="1">
    <location>
        <begin position="37"/>
        <end position="57"/>
    </location>
</feature>
<evidence type="ECO:0000313" key="2">
    <source>
        <dbReference type="EMBL" id="MBC9796397.1"/>
    </source>
</evidence>
<keyword evidence="1" id="KW-1133">Transmembrane helix</keyword>
<dbReference type="AlphaFoldDB" id="A0A926JRX5"/>
<dbReference type="RefSeq" id="WP_187965540.1">
    <property type="nucleotide sequence ID" value="NZ_JACVDC010000026.1"/>
</dbReference>
<gene>
    <name evidence="2" type="ORF">IBL28_10480</name>
</gene>
<protein>
    <submittedName>
        <fullName evidence="2">Uncharacterized protein</fullName>
    </submittedName>
</protein>
<evidence type="ECO:0000313" key="3">
    <source>
        <dbReference type="Proteomes" id="UP000653730"/>
    </source>
</evidence>
<keyword evidence="1" id="KW-0812">Transmembrane</keyword>
<dbReference type="EMBL" id="JACVDC010000026">
    <property type="protein sequence ID" value="MBC9796397.1"/>
    <property type="molecule type" value="Genomic_DNA"/>
</dbReference>
<name>A0A926JRX5_9FLAO</name>
<reference evidence="2 3" key="1">
    <citation type="submission" date="2020-09" db="EMBL/GenBank/DDBJ databases">
        <title>Sinomicrobium weinanense sp. nov., a halophilic bacteria isolated from saline-alkali soil.</title>
        <authorList>
            <person name="Wu P."/>
            <person name="Ren H."/>
            <person name="Mei Y."/>
            <person name="Liang Y."/>
            <person name="Chen Z."/>
        </authorList>
    </citation>
    <scope>NUCLEOTIDE SEQUENCE [LARGE SCALE GENOMIC DNA]</scope>
    <source>
        <strain evidence="2 3">FJxs</strain>
    </source>
</reference>
<evidence type="ECO:0000256" key="1">
    <source>
        <dbReference type="SAM" id="Phobius"/>
    </source>
</evidence>
<dbReference type="Proteomes" id="UP000653730">
    <property type="component" value="Unassembled WGS sequence"/>
</dbReference>
<accession>A0A926JRX5</accession>
<sequence>MIFGFIIFTRLLFIACMVFVIGHEFGSFSKNRVLRRITRVAAILAVVLFFFSTGFAMRGTPWRGHCFDPQGRHYKDSTMTHQGYYNKPYHLQSNNAEQ</sequence>